<evidence type="ECO:0000313" key="1">
    <source>
        <dbReference type="EMBL" id="VDO04273.1"/>
    </source>
</evidence>
<keyword evidence="2" id="KW-1185">Reference proteome</keyword>
<dbReference type="WBParaSite" id="HNAJ_0000835401-mRNA-1">
    <property type="protein sequence ID" value="HNAJ_0000835401-mRNA-1"/>
    <property type="gene ID" value="HNAJ_0000835401"/>
</dbReference>
<reference evidence="3" key="1">
    <citation type="submission" date="2017-02" db="UniProtKB">
        <authorList>
            <consortium name="WormBaseParasite"/>
        </authorList>
    </citation>
    <scope>IDENTIFICATION</scope>
</reference>
<sequence>MLDPCPQSRLISPHLIITFSDAQSTNDIRRINDASNVVTDTMSRRELNQICHLDLQALASEQKSDPEFMEITTNPTLIPTGLRNTYPL</sequence>
<dbReference type="AlphaFoldDB" id="A0A0R3TM34"/>
<evidence type="ECO:0000313" key="3">
    <source>
        <dbReference type="WBParaSite" id="HNAJ_0000835401-mRNA-1"/>
    </source>
</evidence>
<organism evidence="3">
    <name type="scientific">Rodentolepis nana</name>
    <name type="common">Dwarf tapeworm</name>
    <name type="synonym">Hymenolepis nana</name>
    <dbReference type="NCBI Taxonomy" id="102285"/>
    <lineage>
        <taxon>Eukaryota</taxon>
        <taxon>Metazoa</taxon>
        <taxon>Spiralia</taxon>
        <taxon>Lophotrochozoa</taxon>
        <taxon>Platyhelminthes</taxon>
        <taxon>Cestoda</taxon>
        <taxon>Eucestoda</taxon>
        <taxon>Cyclophyllidea</taxon>
        <taxon>Hymenolepididae</taxon>
        <taxon>Rodentolepis</taxon>
    </lineage>
</organism>
<dbReference type="EMBL" id="UZAE01012269">
    <property type="protein sequence ID" value="VDO04273.1"/>
    <property type="molecule type" value="Genomic_DNA"/>
</dbReference>
<proteinExistence type="predicted"/>
<gene>
    <name evidence="1" type="ORF">HNAJ_LOCUS8350</name>
</gene>
<reference evidence="1 2" key="2">
    <citation type="submission" date="2018-11" db="EMBL/GenBank/DDBJ databases">
        <authorList>
            <consortium name="Pathogen Informatics"/>
        </authorList>
    </citation>
    <scope>NUCLEOTIDE SEQUENCE [LARGE SCALE GENOMIC DNA]</scope>
</reference>
<evidence type="ECO:0000313" key="2">
    <source>
        <dbReference type="Proteomes" id="UP000278807"/>
    </source>
</evidence>
<accession>A0A0R3TM34</accession>
<protein>
    <submittedName>
        <fullName evidence="1 3">Uncharacterized protein</fullName>
    </submittedName>
</protein>
<dbReference type="Proteomes" id="UP000278807">
    <property type="component" value="Unassembled WGS sequence"/>
</dbReference>
<name>A0A0R3TM34_RODNA</name>